<comment type="caution">
    <text evidence="2">The sequence shown here is derived from an EMBL/GenBank/DDBJ whole genome shotgun (WGS) entry which is preliminary data.</text>
</comment>
<name>A0AAV9XDY6_9PEZI</name>
<keyword evidence="1" id="KW-0732">Signal</keyword>
<evidence type="ECO:0008006" key="4">
    <source>
        <dbReference type="Google" id="ProtNLM"/>
    </source>
</evidence>
<evidence type="ECO:0000313" key="3">
    <source>
        <dbReference type="Proteomes" id="UP001365542"/>
    </source>
</evidence>
<keyword evidence="3" id="KW-1185">Reference proteome</keyword>
<reference evidence="2 3" key="1">
    <citation type="submission" date="2019-10" db="EMBL/GenBank/DDBJ databases">
        <authorList>
            <person name="Palmer J.M."/>
        </authorList>
    </citation>
    <scope>NUCLEOTIDE SEQUENCE [LARGE SCALE GENOMIC DNA]</scope>
    <source>
        <strain evidence="2 3">TWF694</strain>
    </source>
</reference>
<accession>A0AAV9XDY6</accession>
<dbReference type="EMBL" id="JAVHJO010000005">
    <property type="protein sequence ID" value="KAK6540287.1"/>
    <property type="molecule type" value="Genomic_DNA"/>
</dbReference>
<dbReference type="Proteomes" id="UP001365542">
    <property type="component" value="Unassembled WGS sequence"/>
</dbReference>
<gene>
    <name evidence="2" type="ORF">TWF694_009096</name>
</gene>
<proteinExistence type="predicted"/>
<organism evidence="2 3">
    <name type="scientific">Orbilia ellipsospora</name>
    <dbReference type="NCBI Taxonomy" id="2528407"/>
    <lineage>
        <taxon>Eukaryota</taxon>
        <taxon>Fungi</taxon>
        <taxon>Dikarya</taxon>
        <taxon>Ascomycota</taxon>
        <taxon>Pezizomycotina</taxon>
        <taxon>Orbiliomycetes</taxon>
        <taxon>Orbiliales</taxon>
        <taxon>Orbiliaceae</taxon>
        <taxon>Orbilia</taxon>
    </lineage>
</organism>
<dbReference type="AlphaFoldDB" id="A0AAV9XDY6"/>
<evidence type="ECO:0000256" key="1">
    <source>
        <dbReference type="SAM" id="SignalP"/>
    </source>
</evidence>
<feature type="signal peptide" evidence="1">
    <location>
        <begin position="1"/>
        <end position="21"/>
    </location>
</feature>
<dbReference type="PROSITE" id="PS51257">
    <property type="entry name" value="PROKAR_LIPOPROTEIN"/>
    <property type="match status" value="1"/>
</dbReference>
<sequence length="215" mass="23976">MMSSYFKYILSFMAFITLISCTPVLNDPTPAKRLRPRATDPYAPFNVPRNTFIALADNLESVDTTGISVMVSVFYITESGSSVISFTDSASTANTTMSIRFQAGTDKINFNTRANGSPGSSAKPDFTLDDVYYDLNTASLTRKIRFAVQYSSVSPASYSVTFYKNDYDDRDEANYEQYVFPRRPVVDSLGFLSNYITLDDETTPALSYELSVSYV</sequence>
<evidence type="ECO:0000313" key="2">
    <source>
        <dbReference type="EMBL" id="KAK6540287.1"/>
    </source>
</evidence>
<protein>
    <recommendedName>
        <fullName evidence="4">DUF4249 family protein</fullName>
    </recommendedName>
</protein>
<feature type="chain" id="PRO_5043339803" description="DUF4249 family protein" evidence="1">
    <location>
        <begin position="22"/>
        <end position="215"/>
    </location>
</feature>